<evidence type="ECO:0000256" key="18">
    <source>
        <dbReference type="SAM" id="Phobius"/>
    </source>
</evidence>
<evidence type="ECO:0000259" key="20">
    <source>
        <dbReference type="Pfam" id="PF00912"/>
    </source>
</evidence>
<dbReference type="InterPro" id="IPR036950">
    <property type="entry name" value="PBP_transglycosylase"/>
</dbReference>
<dbReference type="PANTHER" id="PTHR32282:SF11">
    <property type="entry name" value="PENICILLIN-BINDING PROTEIN 1B"/>
    <property type="match status" value="1"/>
</dbReference>
<evidence type="ECO:0000256" key="2">
    <source>
        <dbReference type="ARBA" id="ARBA00004752"/>
    </source>
</evidence>
<evidence type="ECO:0000256" key="13">
    <source>
        <dbReference type="ARBA" id="ARBA00023136"/>
    </source>
</evidence>
<evidence type="ECO:0000256" key="5">
    <source>
        <dbReference type="ARBA" id="ARBA00022475"/>
    </source>
</evidence>
<keyword evidence="18" id="KW-1133">Transmembrane helix</keyword>
<keyword evidence="12" id="KW-0573">Peptidoglycan synthesis</keyword>
<comment type="subcellular location">
    <subcellularLocation>
        <location evidence="1">Cell membrane</location>
    </subcellularLocation>
</comment>
<comment type="similarity">
    <text evidence="4">In the N-terminal section; belongs to the glycosyltransferase 51 family.</text>
</comment>
<dbReference type="GO" id="GO:0006508">
    <property type="term" value="P:proteolysis"/>
    <property type="evidence" value="ECO:0007669"/>
    <property type="project" value="UniProtKB-KW"/>
</dbReference>
<dbReference type="GO" id="GO:0009252">
    <property type="term" value="P:peptidoglycan biosynthetic process"/>
    <property type="evidence" value="ECO:0007669"/>
    <property type="project" value="UniProtKB-KW"/>
</dbReference>
<keyword evidence="11" id="KW-0133">Cell shape</keyword>
<dbReference type="GO" id="GO:0008360">
    <property type="term" value="P:regulation of cell shape"/>
    <property type="evidence" value="ECO:0007669"/>
    <property type="project" value="UniProtKB-KW"/>
</dbReference>
<protein>
    <submittedName>
        <fullName evidence="21">Transglycosylase domain-containing protein</fullName>
    </submittedName>
</protein>
<keyword evidence="13 18" id="KW-0472">Membrane</keyword>
<evidence type="ECO:0000256" key="9">
    <source>
        <dbReference type="ARBA" id="ARBA00022679"/>
    </source>
</evidence>
<keyword evidence="7" id="KW-0645">Protease</keyword>
<keyword evidence="10" id="KW-0378">Hydrolase</keyword>
<evidence type="ECO:0000256" key="12">
    <source>
        <dbReference type="ARBA" id="ARBA00022984"/>
    </source>
</evidence>
<evidence type="ECO:0000313" key="22">
    <source>
        <dbReference type="Proteomes" id="UP000886881"/>
    </source>
</evidence>
<dbReference type="SUPFAM" id="SSF56601">
    <property type="entry name" value="beta-lactamase/transpeptidase-like"/>
    <property type="match status" value="1"/>
</dbReference>
<evidence type="ECO:0000256" key="1">
    <source>
        <dbReference type="ARBA" id="ARBA00004236"/>
    </source>
</evidence>
<evidence type="ECO:0000256" key="8">
    <source>
        <dbReference type="ARBA" id="ARBA00022676"/>
    </source>
</evidence>
<feature type="domain" description="Penicillin-binding protein transpeptidase" evidence="19">
    <location>
        <begin position="458"/>
        <end position="706"/>
    </location>
</feature>
<feature type="transmembrane region" description="Helical" evidence="18">
    <location>
        <begin position="12"/>
        <end position="35"/>
    </location>
</feature>
<evidence type="ECO:0000256" key="14">
    <source>
        <dbReference type="ARBA" id="ARBA00023268"/>
    </source>
</evidence>
<dbReference type="GO" id="GO:0030288">
    <property type="term" value="C:outer membrane-bounded periplasmic space"/>
    <property type="evidence" value="ECO:0007669"/>
    <property type="project" value="TreeGrafter"/>
</dbReference>
<keyword evidence="14" id="KW-0511">Multifunctional enzyme</keyword>
<dbReference type="InterPro" id="IPR023346">
    <property type="entry name" value="Lysozyme-like_dom_sf"/>
</dbReference>
<dbReference type="GO" id="GO:0005886">
    <property type="term" value="C:plasma membrane"/>
    <property type="evidence" value="ECO:0007669"/>
    <property type="project" value="UniProtKB-SubCell"/>
</dbReference>
<keyword evidence="9" id="KW-0808">Transferase</keyword>
<name>A0A9D1KI61_9BACT</name>
<evidence type="ECO:0000256" key="6">
    <source>
        <dbReference type="ARBA" id="ARBA00022645"/>
    </source>
</evidence>
<keyword evidence="15" id="KW-0961">Cell wall biogenesis/degradation</keyword>
<evidence type="ECO:0000259" key="19">
    <source>
        <dbReference type="Pfam" id="PF00905"/>
    </source>
</evidence>
<dbReference type="GO" id="GO:0008955">
    <property type="term" value="F:peptidoglycan glycosyltransferase activity"/>
    <property type="evidence" value="ECO:0007669"/>
    <property type="project" value="UniProtKB-EC"/>
</dbReference>
<comment type="catalytic activity">
    <reaction evidence="16">
        <text>Preferential cleavage: (Ac)2-L-Lys-D-Ala-|-D-Ala. Also transpeptidation of peptidyl-alanyl moieties that are N-acyl substituents of D-alanine.</text>
        <dbReference type="EC" id="3.4.16.4"/>
    </reaction>
</comment>
<dbReference type="InterPro" id="IPR001264">
    <property type="entry name" value="Glyco_trans_51"/>
</dbReference>
<feature type="domain" description="Glycosyl transferase family 51" evidence="20">
    <location>
        <begin position="59"/>
        <end position="245"/>
    </location>
</feature>
<evidence type="ECO:0000256" key="10">
    <source>
        <dbReference type="ARBA" id="ARBA00022801"/>
    </source>
</evidence>
<dbReference type="Pfam" id="PF00912">
    <property type="entry name" value="Transgly"/>
    <property type="match status" value="1"/>
</dbReference>
<dbReference type="SUPFAM" id="SSF53955">
    <property type="entry name" value="Lysozyme-like"/>
    <property type="match status" value="1"/>
</dbReference>
<evidence type="ECO:0000256" key="16">
    <source>
        <dbReference type="ARBA" id="ARBA00034000"/>
    </source>
</evidence>
<dbReference type="FunFam" id="1.10.3810.10:FF:000001">
    <property type="entry name" value="Penicillin-binding protein 1A"/>
    <property type="match status" value="1"/>
</dbReference>
<dbReference type="AlphaFoldDB" id="A0A9D1KI61"/>
<comment type="pathway">
    <text evidence="2">Cell wall biogenesis; peptidoglycan biosynthesis.</text>
</comment>
<evidence type="ECO:0000313" key="21">
    <source>
        <dbReference type="EMBL" id="HIT46435.1"/>
    </source>
</evidence>
<comment type="similarity">
    <text evidence="3">In the C-terminal section; belongs to the transpeptidase family.</text>
</comment>
<evidence type="ECO:0000256" key="11">
    <source>
        <dbReference type="ARBA" id="ARBA00022960"/>
    </source>
</evidence>
<dbReference type="GO" id="GO:0071555">
    <property type="term" value="P:cell wall organization"/>
    <property type="evidence" value="ECO:0007669"/>
    <property type="project" value="UniProtKB-KW"/>
</dbReference>
<keyword evidence="5" id="KW-1003">Cell membrane</keyword>
<dbReference type="Proteomes" id="UP000886881">
    <property type="component" value="Unassembled WGS sequence"/>
</dbReference>
<dbReference type="PANTHER" id="PTHR32282">
    <property type="entry name" value="BINDING PROTEIN TRANSPEPTIDASE, PUTATIVE-RELATED"/>
    <property type="match status" value="1"/>
</dbReference>
<reference evidence="21" key="2">
    <citation type="journal article" date="2021" name="PeerJ">
        <title>Extensive microbial diversity within the chicken gut microbiome revealed by metagenomics and culture.</title>
        <authorList>
            <person name="Gilroy R."/>
            <person name="Ravi A."/>
            <person name="Getino M."/>
            <person name="Pursley I."/>
            <person name="Horton D.L."/>
            <person name="Alikhan N.F."/>
            <person name="Baker D."/>
            <person name="Gharbi K."/>
            <person name="Hall N."/>
            <person name="Watson M."/>
            <person name="Adriaenssens E.M."/>
            <person name="Foster-Nyarko E."/>
            <person name="Jarju S."/>
            <person name="Secka A."/>
            <person name="Antonio M."/>
            <person name="Oren A."/>
            <person name="Chaudhuri R.R."/>
            <person name="La Ragione R."/>
            <person name="Hildebrand F."/>
            <person name="Pallen M.J."/>
        </authorList>
    </citation>
    <scope>NUCLEOTIDE SEQUENCE</scope>
    <source>
        <strain evidence="21">ChiHecec2B26-709</strain>
    </source>
</reference>
<sequence length="796" mass="90265">MKDSTKKKIVRWFWILITAPFVILILALVLVGLFAEIPSFEELEHPDNKLATQVIAENGEVLTTFHIENRTYVAYDELSPYLVNAAVATEDARFYEHSGIDMKSLARVLVKTILMQDSSQGGGSTITQQLAKTLYPRREVRSNFPGWSAVVMVQTKLKEWITAVKLERDYTKNEIMDMYLNSIFFGSGAYGVKAASETFFSKEPADLTIEEAALLVGMVNKPTRYNPVLNPDYSLQRRNFVIGQMARNGFLTEEQRDSLCAVPIRLDYQVLDHNAGLAPYFRDMLRRDMNAGKPRRSDYQYAEDYAQDSIRWREDPIYGWLSKNRKADGSEYNLDRDGLRIYTTINYNMQKYAEEAVDEYLGGHLQKLFDREVRWKTNKPFANSVDKKTVDMLMQQARRWSDRYRLQHRAGKSDAEIYAQFSQPAKMRVFAWNEKGYVDTTMTPDDSIRYYKSILRCGFVAVEPGTGHVKAYVGGPDYRYFKYDNVSQGKRQIGSTVKPFLYTLAMQEGMTPCDKVVNLPQTFVLFDGTTWTPRSTDREEYIGQTVTLRWGLSRSSNNISAYLMKEFGPSALASMMRQMGISTHIDEVYSLCVGPAEVNVFDMVSAYNVFPSHGTYIYPQYVTRITDSEGVEIGQYSTRKREAISEQTAYLMVDLMKAVINEGTGARLRSVYGLKGQIAGKTGTTNDNSDGWFIGYTPKITAGVWVGGEDRQVHFNSLALGSGSNMSLPIWGIWMQKCLADPTIGWSEYDTFAPPSTGALTFDCDTEGIFLGGYSEDHIGSESVTGASEEEDYYFN</sequence>
<evidence type="ECO:0000256" key="3">
    <source>
        <dbReference type="ARBA" id="ARBA00007090"/>
    </source>
</evidence>
<dbReference type="InterPro" id="IPR001460">
    <property type="entry name" value="PCN-bd_Tpept"/>
</dbReference>
<keyword evidence="8" id="KW-0328">Glycosyltransferase</keyword>
<accession>A0A9D1KI61</accession>
<evidence type="ECO:0000256" key="15">
    <source>
        <dbReference type="ARBA" id="ARBA00023316"/>
    </source>
</evidence>
<dbReference type="Pfam" id="PF00905">
    <property type="entry name" value="Transpeptidase"/>
    <property type="match status" value="1"/>
</dbReference>
<evidence type="ECO:0000256" key="17">
    <source>
        <dbReference type="ARBA" id="ARBA00049902"/>
    </source>
</evidence>
<gene>
    <name evidence="21" type="ORF">IAC35_01095</name>
</gene>
<comment type="caution">
    <text evidence="21">The sequence shown here is derived from an EMBL/GenBank/DDBJ whole genome shotgun (WGS) entry which is preliminary data.</text>
</comment>
<dbReference type="GO" id="GO:0008658">
    <property type="term" value="F:penicillin binding"/>
    <property type="evidence" value="ECO:0007669"/>
    <property type="project" value="InterPro"/>
</dbReference>
<dbReference type="InterPro" id="IPR012338">
    <property type="entry name" value="Beta-lactam/transpept-like"/>
</dbReference>
<dbReference type="Gene3D" id="1.10.3810.10">
    <property type="entry name" value="Biosynthetic peptidoglycan transglycosylase-like"/>
    <property type="match status" value="1"/>
</dbReference>
<dbReference type="EMBL" id="DVLC01000022">
    <property type="protein sequence ID" value="HIT46435.1"/>
    <property type="molecule type" value="Genomic_DNA"/>
</dbReference>
<comment type="catalytic activity">
    <reaction evidence="17">
        <text>[GlcNAc-(1-&gt;4)-Mur2Ac(oyl-L-Ala-gamma-D-Glu-L-Lys-D-Ala-D-Ala)](n)-di-trans,octa-cis-undecaprenyl diphosphate + beta-D-GlcNAc-(1-&gt;4)-Mur2Ac(oyl-L-Ala-gamma-D-Glu-L-Lys-D-Ala-D-Ala)-di-trans,octa-cis-undecaprenyl diphosphate = [GlcNAc-(1-&gt;4)-Mur2Ac(oyl-L-Ala-gamma-D-Glu-L-Lys-D-Ala-D-Ala)](n+1)-di-trans,octa-cis-undecaprenyl diphosphate + di-trans,octa-cis-undecaprenyl diphosphate + H(+)</text>
        <dbReference type="Rhea" id="RHEA:23708"/>
        <dbReference type="Rhea" id="RHEA-COMP:9602"/>
        <dbReference type="Rhea" id="RHEA-COMP:9603"/>
        <dbReference type="ChEBI" id="CHEBI:15378"/>
        <dbReference type="ChEBI" id="CHEBI:58405"/>
        <dbReference type="ChEBI" id="CHEBI:60033"/>
        <dbReference type="ChEBI" id="CHEBI:78435"/>
        <dbReference type="EC" id="2.4.99.28"/>
    </reaction>
</comment>
<keyword evidence="6" id="KW-0121">Carboxypeptidase</keyword>
<evidence type="ECO:0000256" key="7">
    <source>
        <dbReference type="ARBA" id="ARBA00022670"/>
    </source>
</evidence>
<evidence type="ECO:0000256" key="4">
    <source>
        <dbReference type="ARBA" id="ARBA00007739"/>
    </source>
</evidence>
<organism evidence="21 22">
    <name type="scientific">Candidatus Cryptobacteroides merdipullorum</name>
    <dbReference type="NCBI Taxonomy" id="2840771"/>
    <lineage>
        <taxon>Bacteria</taxon>
        <taxon>Pseudomonadati</taxon>
        <taxon>Bacteroidota</taxon>
        <taxon>Bacteroidia</taxon>
        <taxon>Bacteroidales</taxon>
        <taxon>Candidatus Cryptobacteroides</taxon>
    </lineage>
</organism>
<dbReference type="Gene3D" id="3.40.710.10">
    <property type="entry name" value="DD-peptidase/beta-lactamase superfamily"/>
    <property type="match status" value="2"/>
</dbReference>
<keyword evidence="18" id="KW-0812">Transmembrane</keyword>
<dbReference type="GO" id="GO:0009002">
    <property type="term" value="F:serine-type D-Ala-D-Ala carboxypeptidase activity"/>
    <property type="evidence" value="ECO:0007669"/>
    <property type="project" value="UniProtKB-EC"/>
</dbReference>
<dbReference type="InterPro" id="IPR050396">
    <property type="entry name" value="Glycosyltr_51/Transpeptidase"/>
</dbReference>
<reference evidence="21" key="1">
    <citation type="submission" date="2020-10" db="EMBL/GenBank/DDBJ databases">
        <authorList>
            <person name="Gilroy R."/>
        </authorList>
    </citation>
    <scope>NUCLEOTIDE SEQUENCE</scope>
    <source>
        <strain evidence="21">ChiHecec2B26-709</strain>
    </source>
</reference>
<proteinExistence type="inferred from homology"/>